<keyword evidence="10" id="KW-1185">Reference proteome</keyword>
<evidence type="ECO:0000256" key="7">
    <source>
        <dbReference type="SAM" id="MobiDB-lite"/>
    </source>
</evidence>
<dbReference type="PANTHER" id="PTHR47053:SF1">
    <property type="entry name" value="MUREIN DD-ENDOPEPTIDASE MEPH-RELATED"/>
    <property type="match status" value="1"/>
</dbReference>
<dbReference type="Gene3D" id="3.90.1720.10">
    <property type="entry name" value="endopeptidase domain like (from Nostoc punctiforme)"/>
    <property type="match status" value="1"/>
</dbReference>
<dbReference type="Pfam" id="PF00877">
    <property type="entry name" value="NLPC_P60"/>
    <property type="match status" value="1"/>
</dbReference>
<comment type="similarity">
    <text evidence="1">Belongs to the peptidase C40 family.</text>
</comment>
<gene>
    <name evidence="9" type="primary">spl</name>
    <name evidence="9" type="ORF">GCM10007111_24470</name>
</gene>
<keyword evidence="4" id="KW-0378">Hydrolase</keyword>
<accession>A0ABQ2DLB6</accession>
<organism evidence="9 10">
    <name type="scientific">Virgibacillus kapii</name>
    <dbReference type="NCBI Taxonomy" id="1638645"/>
    <lineage>
        <taxon>Bacteria</taxon>
        <taxon>Bacillati</taxon>
        <taxon>Bacillota</taxon>
        <taxon>Bacilli</taxon>
        <taxon>Bacillales</taxon>
        <taxon>Bacillaceae</taxon>
        <taxon>Virgibacillus</taxon>
    </lineage>
</organism>
<proteinExistence type="inferred from homology"/>
<comment type="caution">
    <text evidence="9">The sequence shown here is derived from an EMBL/GenBank/DDBJ whole genome shotgun (WGS) entry which is preliminary data.</text>
</comment>
<evidence type="ECO:0000256" key="6">
    <source>
        <dbReference type="SAM" id="Coils"/>
    </source>
</evidence>
<dbReference type="PROSITE" id="PS51935">
    <property type="entry name" value="NLPC_P60"/>
    <property type="match status" value="1"/>
</dbReference>
<evidence type="ECO:0000313" key="9">
    <source>
        <dbReference type="EMBL" id="GGJ61400.1"/>
    </source>
</evidence>
<dbReference type="EMBL" id="BMPN01000003">
    <property type="protein sequence ID" value="GGJ61400.1"/>
    <property type="molecule type" value="Genomic_DNA"/>
</dbReference>
<evidence type="ECO:0000259" key="8">
    <source>
        <dbReference type="PROSITE" id="PS51935"/>
    </source>
</evidence>
<sequence>MLKKSVLTVSAVAVVGFSSVFFQTEANAESINNLKDKQSEIQDNREEIKADLSDAESEIADVLIELEELNKEISQVNHALTENQKKMDETEDSISSKQAEVDKLEKEIKQLEEAIEKRFDILKERAVSYQQSGGNVSYLEVIFGSKSFGDFINRVSAVNKISDSDVELMEKQEADKKKVEEKQNKVLNSLEELKDMKAELEGIQATIKEQKQENESKKDTLKSKKQDLEALKDELQVKDSNLATLESQVQESIAAAEQPVASSDGGELQTLSKKSSPSKAVVSTGGGGLSTVINAGYQYLGVPYVWGGKTPSGFDCSGFVSWAFAQGGYSIPSSTSALAGTGSKVSYSNIQPGDIVFFDTYKKNGHVGIYIGGGKFIGSQSTPGLSVETMTSGYWNEKFNGHVRRIR</sequence>
<feature type="coiled-coil region" evidence="6">
    <location>
        <begin position="27"/>
        <end position="121"/>
    </location>
</feature>
<dbReference type="Pfam" id="PF24568">
    <property type="entry name" value="CC_PcsB"/>
    <property type="match status" value="1"/>
</dbReference>
<dbReference type="Proteomes" id="UP000634435">
    <property type="component" value="Unassembled WGS sequence"/>
</dbReference>
<reference evidence="10" key="1">
    <citation type="journal article" date="2019" name="Int. J. Syst. Evol. Microbiol.">
        <title>The Global Catalogue of Microorganisms (GCM) 10K type strain sequencing project: providing services to taxonomists for standard genome sequencing and annotation.</title>
        <authorList>
            <consortium name="The Broad Institute Genomics Platform"/>
            <consortium name="The Broad Institute Genome Sequencing Center for Infectious Disease"/>
            <person name="Wu L."/>
            <person name="Ma J."/>
        </authorList>
    </citation>
    <scope>NUCLEOTIDE SEQUENCE [LARGE SCALE GENOMIC DNA]</scope>
    <source>
        <strain evidence="10">JCM 30071</strain>
    </source>
</reference>
<name>A0ABQ2DLB6_9BACI</name>
<keyword evidence="3" id="KW-0732">Signal</keyword>
<dbReference type="RefSeq" id="WP_031334955.1">
    <property type="nucleotide sequence ID" value="NZ_BMPN01000003.1"/>
</dbReference>
<feature type="region of interest" description="Disordered" evidence="7">
    <location>
        <begin position="255"/>
        <end position="280"/>
    </location>
</feature>
<evidence type="ECO:0000256" key="5">
    <source>
        <dbReference type="ARBA" id="ARBA00022807"/>
    </source>
</evidence>
<keyword evidence="5" id="KW-0788">Thiol protease</keyword>
<feature type="domain" description="NlpC/P60" evidence="8">
    <location>
        <begin position="286"/>
        <end position="406"/>
    </location>
</feature>
<feature type="coiled-coil region" evidence="6">
    <location>
        <begin position="169"/>
        <end position="248"/>
    </location>
</feature>
<protein>
    <submittedName>
        <fullName evidence="9">Peptidase P60</fullName>
    </submittedName>
</protein>
<dbReference type="InterPro" id="IPR057309">
    <property type="entry name" value="PcsB_CC"/>
</dbReference>
<evidence type="ECO:0000256" key="3">
    <source>
        <dbReference type="ARBA" id="ARBA00022729"/>
    </source>
</evidence>
<keyword evidence="2" id="KW-0645">Protease</keyword>
<dbReference type="InterPro" id="IPR051202">
    <property type="entry name" value="Peptidase_C40"/>
</dbReference>
<dbReference type="PANTHER" id="PTHR47053">
    <property type="entry name" value="MUREIN DD-ENDOPEPTIDASE MEPH-RELATED"/>
    <property type="match status" value="1"/>
</dbReference>
<dbReference type="SUPFAM" id="SSF54001">
    <property type="entry name" value="Cysteine proteinases"/>
    <property type="match status" value="1"/>
</dbReference>
<evidence type="ECO:0000256" key="4">
    <source>
        <dbReference type="ARBA" id="ARBA00022801"/>
    </source>
</evidence>
<dbReference type="Gene3D" id="6.10.250.3150">
    <property type="match status" value="1"/>
</dbReference>
<evidence type="ECO:0000256" key="1">
    <source>
        <dbReference type="ARBA" id="ARBA00007074"/>
    </source>
</evidence>
<evidence type="ECO:0000256" key="2">
    <source>
        <dbReference type="ARBA" id="ARBA00022670"/>
    </source>
</evidence>
<keyword evidence="6" id="KW-0175">Coiled coil</keyword>
<evidence type="ECO:0000313" key="10">
    <source>
        <dbReference type="Proteomes" id="UP000634435"/>
    </source>
</evidence>
<dbReference type="InterPro" id="IPR000064">
    <property type="entry name" value="NLP_P60_dom"/>
</dbReference>
<dbReference type="InterPro" id="IPR038765">
    <property type="entry name" value="Papain-like_cys_pep_sf"/>
</dbReference>